<evidence type="ECO:0000256" key="4">
    <source>
        <dbReference type="ARBA" id="ARBA00023172"/>
    </source>
</evidence>
<dbReference type="InterPro" id="IPR010998">
    <property type="entry name" value="Integrase_recombinase_N"/>
</dbReference>
<proteinExistence type="inferred from homology"/>
<dbReference type="InterPro" id="IPR013762">
    <property type="entry name" value="Integrase-like_cat_sf"/>
</dbReference>
<keyword evidence="2" id="KW-0229">DNA integration</keyword>
<dbReference type="Proteomes" id="UP001597231">
    <property type="component" value="Unassembled WGS sequence"/>
</dbReference>
<accession>A0ABW3U4V8</accession>
<dbReference type="EMBL" id="JBHTLT010000127">
    <property type="protein sequence ID" value="MFD1206688.1"/>
    <property type="molecule type" value="Genomic_DNA"/>
</dbReference>
<comment type="caution">
    <text evidence="8">The sequence shown here is derived from an EMBL/GenBank/DDBJ whole genome shotgun (WGS) entry which is preliminary data.</text>
</comment>
<dbReference type="RefSeq" id="WP_381482308.1">
    <property type="nucleotide sequence ID" value="NZ_JBHTLT010000127.1"/>
</dbReference>
<dbReference type="PANTHER" id="PTHR30349:SF64">
    <property type="entry name" value="PROPHAGE INTEGRASE INTD-RELATED"/>
    <property type="match status" value="1"/>
</dbReference>
<dbReference type="PANTHER" id="PTHR30349">
    <property type="entry name" value="PHAGE INTEGRASE-RELATED"/>
    <property type="match status" value="1"/>
</dbReference>
<evidence type="ECO:0000259" key="7">
    <source>
        <dbReference type="PROSITE" id="PS51900"/>
    </source>
</evidence>
<dbReference type="InterPro" id="IPR002104">
    <property type="entry name" value="Integrase_catalytic"/>
</dbReference>
<keyword evidence="4" id="KW-0233">DNA recombination</keyword>
<dbReference type="InterPro" id="IPR050090">
    <property type="entry name" value="Tyrosine_recombinase_XerCD"/>
</dbReference>
<dbReference type="Gene3D" id="1.10.150.130">
    <property type="match status" value="1"/>
</dbReference>
<feature type="domain" description="Tyr recombinase" evidence="6">
    <location>
        <begin position="183"/>
        <end position="391"/>
    </location>
</feature>
<keyword evidence="3 5" id="KW-0238">DNA-binding</keyword>
<name>A0ABW3U4V8_9BACL</name>
<dbReference type="InterPro" id="IPR011010">
    <property type="entry name" value="DNA_brk_join_enz"/>
</dbReference>
<dbReference type="Gene3D" id="1.10.443.10">
    <property type="entry name" value="Intergrase catalytic core"/>
    <property type="match status" value="1"/>
</dbReference>
<evidence type="ECO:0000256" key="1">
    <source>
        <dbReference type="ARBA" id="ARBA00008857"/>
    </source>
</evidence>
<evidence type="ECO:0000259" key="6">
    <source>
        <dbReference type="PROSITE" id="PS51898"/>
    </source>
</evidence>
<gene>
    <name evidence="8" type="ORF">ACFQ38_16445</name>
</gene>
<dbReference type="Pfam" id="PF14659">
    <property type="entry name" value="Phage_int_SAM_3"/>
    <property type="match status" value="1"/>
</dbReference>
<sequence length="405" mass="47129">MAGHARQRGKGKWQLEVDLGHYIDPKTGKKKRNKKYKTITAKGQREAELELARFITEVKGDDHFEGRKINFVEFVQKEWFPKSVMRNLSHTTIAKYVNYTENRILPAFQYLRVDQVQPQHIIDFLHNLGEEGMRLDDKKGKLADTTIYYHYRILKGIFNYAVSSRIIESSPMDGIDRPKVKKSKVDVYDDDEAAAVVEALESELLHWRVAIKLLITTGMRRSELMGLDLDKHINYEEGIVHVEQALTYTKEEGYQIHDIKKGNGSESEGKRDIYLSNIVIDDLKVLREQKMEERSVYETLWRDGKHNLILSHPNGEPYSPSSVRTWWVRFLERHELRYIKPHALRHTSATILINQGVHPKTISERLGHSDIKITMNTYGHALRKADKAATDKFDSIFTKQEDDEK</sequence>
<dbReference type="PROSITE" id="PS51898">
    <property type="entry name" value="TYR_RECOMBINASE"/>
    <property type="match status" value="1"/>
</dbReference>
<evidence type="ECO:0000256" key="3">
    <source>
        <dbReference type="ARBA" id="ARBA00023125"/>
    </source>
</evidence>
<evidence type="ECO:0000313" key="8">
    <source>
        <dbReference type="EMBL" id="MFD1206688.1"/>
    </source>
</evidence>
<dbReference type="InterPro" id="IPR004107">
    <property type="entry name" value="Integrase_SAM-like_N"/>
</dbReference>
<dbReference type="Pfam" id="PF00589">
    <property type="entry name" value="Phage_integrase"/>
    <property type="match status" value="1"/>
</dbReference>
<dbReference type="CDD" id="cd01189">
    <property type="entry name" value="INT_ICEBs1_C_like"/>
    <property type="match status" value="1"/>
</dbReference>
<dbReference type="InterPro" id="IPR044068">
    <property type="entry name" value="CB"/>
</dbReference>
<evidence type="ECO:0000313" key="9">
    <source>
        <dbReference type="Proteomes" id="UP001597231"/>
    </source>
</evidence>
<dbReference type="PROSITE" id="PS51900">
    <property type="entry name" value="CB"/>
    <property type="match status" value="1"/>
</dbReference>
<feature type="domain" description="Core-binding (CB)" evidence="7">
    <location>
        <begin position="69"/>
        <end position="162"/>
    </location>
</feature>
<keyword evidence="9" id="KW-1185">Reference proteome</keyword>
<evidence type="ECO:0000256" key="5">
    <source>
        <dbReference type="PROSITE-ProRule" id="PRU01248"/>
    </source>
</evidence>
<protein>
    <submittedName>
        <fullName evidence="8">Tyrosine-type recombinase/integrase</fullName>
    </submittedName>
</protein>
<reference evidence="9" key="1">
    <citation type="journal article" date="2019" name="Int. J. Syst. Evol. Microbiol.">
        <title>The Global Catalogue of Microorganisms (GCM) 10K type strain sequencing project: providing services to taxonomists for standard genome sequencing and annotation.</title>
        <authorList>
            <consortium name="The Broad Institute Genomics Platform"/>
            <consortium name="The Broad Institute Genome Sequencing Center for Infectious Disease"/>
            <person name="Wu L."/>
            <person name="Ma J."/>
        </authorList>
    </citation>
    <scope>NUCLEOTIDE SEQUENCE [LARGE SCALE GENOMIC DNA]</scope>
    <source>
        <strain evidence="9">CCUG 53915</strain>
    </source>
</reference>
<comment type="similarity">
    <text evidence="1">Belongs to the 'phage' integrase family.</text>
</comment>
<evidence type="ECO:0000256" key="2">
    <source>
        <dbReference type="ARBA" id="ARBA00022908"/>
    </source>
</evidence>
<organism evidence="8 9">
    <name type="scientific">Sporosarcina contaminans</name>
    <dbReference type="NCBI Taxonomy" id="633403"/>
    <lineage>
        <taxon>Bacteria</taxon>
        <taxon>Bacillati</taxon>
        <taxon>Bacillota</taxon>
        <taxon>Bacilli</taxon>
        <taxon>Bacillales</taxon>
        <taxon>Caryophanaceae</taxon>
        <taxon>Sporosarcina</taxon>
    </lineage>
</organism>
<dbReference type="SUPFAM" id="SSF56349">
    <property type="entry name" value="DNA breaking-rejoining enzymes"/>
    <property type="match status" value="1"/>
</dbReference>